<dbReference type="RefSeq" id="WP_114378418.1">
    <property type="nucleotide sequence ID" value="NZ_QPJD01000002.1"/>
</dbReference>
<accession>A0A368W7R3</accession>
<sequence length="227" mass="25360">MLNNEMYRRLMEPEVFHQTRMAILRNYGITVFIDGGANKGQFAQNIRLSGYNGRIISFEPASAEFVQLAQLAAPDPLWDCHKIALGAAEGYVNINLAGNSYSSSLLPMLDQHLISAPDSKYIGVETVRIGCLDNDCSELLPETDRVYLKLDLQGYEMEALKGANNILKMTSAIEMELALVPLYSGQTLFTEMINFLAQFGFQLHYCEINFTDSVTGKILELNGIFLQ</sequence>
<name>A0A368W7R3_9BACL</name>
<dbReference type="InterPro" id="IPR006342">
    <property type="entry name" value="FkbM_mtfrase"/>
</dbReference>
<proteinExistence type="predicted"/>
<dbReference type="InterPro" id="IPR029063">
    <property type="entry name" value="SAM-dependent_MTases_sf"/>
</dbReference>
<comment type="caution">
    <text evidence="2">The sequence shown here is derived from an EMBL/GenBank/DDBJ whole genome shotgun (WGS) entry which is preliminary data.</text>
</comment>
<dbReference type="SUPFAM" id="SSF53335">
    <property type="entry name" value="S-adenosyl-L-methionine-dependent methyltransferases"/>
    <property type="match status" value="1"/>
</dbReference>
<feature type="domain" description="Methyltransferase FkbM" evidence="1">
    <location>
        <begin position="34"/>
        <end position="203"/>
    </location>
</feature>
<dbReference type="PANTHER" id="PTHR36973">
    <property type="entry name" value="SLL1456 PROTEIN-RELATED"/>
    <property type="match status" value="1"/>
</dbReference>
<keyword evidence="3" id="KW-1185">Reference proteome</keyword>
<dbReference type="NCBIfam" id="TIGR01444">
    <property type="entry name" value="fkbM_fam"/>
    <property type="match status" value="1"/>
</dbReference>
<protein>
    <submittedName>
        <fullName evidence="2">FkbM family methyltransferase</fullName>
    </submittedName>
</protein>
<dbReference type="Proteomes" id="UP000252415">
    <property type="component" value="Unassembled WGS sequence"/>
</dbReference>
<organism evidence="2 3">
    <name type="scientific">Paenibacillus prosopidis</name>
    <dbReference type="NCBI Taxonomy" id="630520"/>
    <lineage>
        <taxon>Bacteria</taxon>
        <taxon>Bacillati</taxon>
        <taxon>Bacillota</taxon>
        <taxon>Bacilli</taxon>
        <taxon>Bacillales</taxon>
        <taxon>Paenibacillaceae</taxon>
        <taxon>Paenibacillus</taxon>
    </lineage>
</organism>
<evidence type="ECO:0000313" key="2">
    <source>
        <dbReference type="EMBL" id="RCW50899.1"/>
    </source>
</evidence>
<dbReference type="EMBL" id="QPJD01000002">
    <property type="protein sequence ID" value="RCW50899.1"/>
    <property type="molecule type" value="Genomic_DNA"/>
</dbReference>
<dbReference type="AlphaFoldDB" id="A0A368W7R3"/>
<dbReference type="GO" id="GO:0008171">
    <property type="term" value="F:O-methyltransferase activity"/>
    <property type="evidence" value="ECO:0007669"/>
    <property type="project" value="TreeGrafter"/>
</dbReference>
<keyword evidence="2" id="KW-0489">Methyltransferase</keyword>
<dbReference type="InterPro" id="IPR053188">
    <property type="entry name" value="FkbM_Methyltransferase"/>
</dbReference>
<gene>
    <name evidence="2" type="ORF">DFP97_10291</name>
</gene>
<dbReference type="Gene3D" id="3.40.50.150">
    <property type="entry name" value="Vaccinia Virus protein VP39"/>
    <property type="match status" value="1"/>
</dbReference>
<evidence type="ECO:0000259" key="1">
    <source>
        <dbReference type="Pfam" id="PF05050"/>
    </source>
</evidence>
<dbReference type="GO" id="GO:0032259">
    <property type="term" value="P:methylation"/>
    <property type="evidence" value="ECO:0007669"/>
    <property type="project" value="UniProtKB-KW"/>
</dbReference>
<keyword evidence="2" id="KW-0808">Transferase</keyword>
<dbReference type="PANTHER" id="PTHR36973:SF4">
    <property type="entry name" value="NODULATION PROTEIN"/>
    <property type="match status" value="1"/>
</dbReference>
<evidence type="ECO:0000313" key="3">
    <source>
        <dbReference type="Proteomes" id="UP000252415"/>
    </source>
</evidence>
<dbReference type="OrthoDB" id="9812600at2"/>
<reference evidence="2 3" key="1">
    <citation type="submission" date="2018-07" db="EMBL/GenBank/DDBJ databases">
        <title>Genomic Encyclopedia of Type Strains, Phase III (KMG-III): the genomes of soil and plant-associated and newly described type strains.</title>
        <authorList>
            <person name="Whitman W."/>
        </authorList>
    </citation>
    <scope>NUCLEOTIDE SEQUENCE [LARGE SCALE GENOMIC DNA]</scope>
    <source>
        <strain evidence="2 3">CECT 7506</strain>
    </source>
</reference>
<dbReference type="Pfam" id="PF05050">
    <property type="entry name" value="Methyltransf_21"/>
    <property type="match status" value="1"/>
</dbReference>